<protein>
    <recommendedName>
        <fullName evidence="4">Inorganic phosphate transporter PHO86</fullName>
    </recommendedName>
</protein>
<dbReference type="GO" id="GO:0006457">
    <property type="term" value="P:protein folding"/>
    <property type="evidence" value="ECO:0007669"/>
    <property type="project" value="EnsemblFungi"/>
</dbReference>
<dbReference type="GeneID" id="14494327"/>
<dbReference type="OrthoDB" id="4082764at2759"/>
<evidence type="ECO:0000256" key="1">
    <source>
        <dbReference type="SAM" id="Phobius"/>
    </source>
</evidence>
<dbReference type="Pfam" id="PF11124">
    <property type="entry name" value="Pho86"/>
    <property type="match status" value="1"/>
</dbReference>
<organism evidence="2 3">
    <name type="scientific">Henningerozyma blattae (strain ATCC 34711 / CBS 6284 / DSM 70876 / NBRC 10599 / NRRL Y-10934 / UCD 77-7)</name>
    <name type="common">Yeast</name>
    <name type="synonym">Tetrapisispora blattae</name>
    <dbReference type="NCBI Taxonomy" id="1071380"/>
    <lineage>
        <taxon>Eukaryota</taxon>
        <taxon>Fungi</taxon>
        <taxon>Dikarya</taxon>
        <taxon>Ascomycota</taxon>
        <taxon>Saccharomycotina</taxon>
        <taxon>Saccharomycetes</taxon>
        <taxon>Saccharomycetales</taxon>
        <taxon>Saccharomycetaceae</taxon>
        <taxon>Henningerozyma</taxon>
    </lineage>
</organism>
<dbReference type="OMA" id="ELWGVQF"/>
<gene>
    <name evidence="2" type="primary">TBLA0B06690</name>
    <name evidence="2" type="ORF">TBLA_0B06690</name>
</gene>
<dbReference type="GO" id="GO:0051082">
    <property type="term" value="F:unfolded protein binding"/>
    <property type="evidence" value="ECO:0007669"/>
    <property type="project" value="EnsemblFungi"/>
</dbReference>
<dbReference type="Proteomes" id="UP000002866">
    <property type="component" value="Chromosome 2"/>
</dbReference>
<reference evidence="2 3" key="1">
    <citation type="journal article" date="2011" name="Proc. Natl. Acad. Sci. U.S.A.">
        <title>Evolutionary erosion of yeast sex chromosomes by mating-type switching accidents.</title>
        <authorList>
            <person name="Gordon J.L."/>
            <person name="Armisen D."/>
            <person name="Proux-Wera E."/>
            <person name="Oheigeartaigh S.S."/>
            <person name="Byrne K.P."/>
            <person name="Wolfe K.H."/>
        </authorList>
    </citation>
    <scope>NUCLEOTIDE SEQUENCE [LARGE SCALE GENOMIC DNA]</scope>
    <source>
        <strain evidence="3">ATCC 34711 / CBS 6284 / DSM 70876 / NBRC 10599 / NRRL Y-10934 / UCD 77-7</strain>
    </source>
</reference>
<evidence type="ECO:0008006" key="4">
    <source>
        <dbReference type="Google" id="ProtNLM"/>
    </source>
</evidence>
<dbReference type="RefSeq" id="XP_004179010.1">
    <property type="nucleotide sequence ID" value="XM_004178962.1"/>
</dbReference>
<evidence type="ECO:0000313" key="2">
    <source>
        <dbReference type="EMBL" id="CCH59491.1"/>
    </source>
</evidence>
<dbReference type="EMBL" id="HE806317">
    <property type="protein sequence ID" value="CCH59491.1"/>
    <property type="molecule type" value="Genomic_DNA"/>
</dbReference>
<dbReference type="HOGENOM" id="CLU_076919_0_0_1"/>
<keyword evidence="1" id="KW-0472">Membrane</keyword>
<dbReference type="KEGG" id="tbl:TBLA_0B06690"/>
<name>I2GZD9_HENB6</name>
<feature type="transmembrane region" description="Helical" evidence="1">
    <location>
        <begin position="60"/>
        <end position="81"/>
    </location>
</feature>
<dbReference type="STRING" id="1071380.I2GZD9"/>
<dbReference type="InterPro" id="IPR024297">
    <property type="entry name" value="Pho86"/>
</dbReference>
<dbReference type="GO" id="GO:0005783">
    <property type="term" value="C:endoplasmic reticulum"/>
    <property type="evidence" value="ECO:0007669"/>
    <property type="project" value="EnsemblFungi"/>
</dbReference>
<keyword evidence="3" id="KW-1185">Reference proteome</keyword>
<sequence length="307" mass="34289">MAKRRGLGNIPQISASLDEPLDKDAPPTIYATELTPQLATASLNLSIEFLKQQQGLANKYLVFHPFTLFSVLACVFVYLLINTTFPSTIVAHSATGYFYQLMLINSRTFVTAFIVFAISATSIFTFVSRFSETFFKSKISEITKSNGESVYGVNLALFKTGNVKPTSKESKNFQKNTHVIMYRATPISIISISENKIISNPHSLVMNISTMGSRKVYIPSGILEDLVDWALIRTKEIAQKEKYGSSMKVLINVYSFDTVLKSCLRKKGFSLIQSGKLQENRILGGLFGVQSELWGVQFHYEPAKSEK</sequence>
<feature type="transmembrane region" description="Helical" evidence="1">
    <location>
        <begin position="109"/>
        <end position="128"/>
    </location>
</feature>
<dbReference type="GO" id="GO:0010966">
    <property type="term" value="P:regulation of phosphate transport"/>
    <property type="evidence" value="ECO:0007669"/>
    <property type="project" value="EnsemblFungi"/>
</dbReference>
<dbReference type="AlphaFoldDB" id="I2GZD9"/>
<keyword evidence="1" id="KW-1133">Transmembrane helix</keyword>
<dbReference type="eggNOG" id="ENOG502QSU5">
    <property type="taxonomic scope" value="Eukaryota"/>
</dbReference>
<evidence type="ECO:0000313" key="3">
    <source>
        <dbReference type="Proteomes" id="UP000002866"/>
    </source>
</evidence>
<proteinExistence type="predicted"/>
<dbReference type="GO" id="GO:0006888">
    <property type="term" value="P:endoplasmic reticulum to Golgi vesicle-mediated transport"/>
    <property type="evidence" value="ECO:0007669"/>
    <property type="project" value="EnsemblFungi"/>
</dbReference>
<dbReference type="FunCoup" id="I2GZD9">
    <property type="interactions" value="216"/>
</dbReference>
<keyword evidence="1" id="KW-0812">Transmembrane</keyword>
<accession>I2GZD9</accession>
<dbReference type="InParanoid" id="I2GZD9"/>